<feature type="region of interest" description="Disordered" evidence="1">
    <location>
        <begin position="194"/>
        <end position="263"/>
    </location>
</feature>
<feature type="compositionally biased region" description="Low complexity" evidence="1">
    <location>
        <begin position="113"/>
        <end position="127"/>
    </location>
</feature>
<sequence>MQKMLGQPSQQLGQNVLSGGQTQQLSSSQVGAQKNQPNQATNPNVNTLRLNLTAKPNSPVINTTSVTSQHPQNPNPGFGGQNVFSPSQANAQLPGNQMNIGDHNAQTSQSQNPQMQAGAGAPGMRPGATNQVILQQIMHGLGFAGRDINSLSPNEKQMILAFMKKPQIMQQQIAAQMQRPGGAMPGMSGMTPAQMALQQQQQQQQGGQPGMMSPPTMNAALAASMSATGSPPDPKRPRPNSMGPTSLSGYSPIMGQNANAVSNGPPNVGPNMNMAQFIANNPGQNPNQAQLLGKGWPQNLSPQQLQILQRNMLMQQQQQQQQNNMMMGGQNMQQAGAAGNMSPQNAAMMGANMGNINQMMMQQQQYIRMQQQKMQQ</sequence>
<organism evidence="2 3">
    <name type="scientific">Basidiobolus ranarum</name>
    <dbReference type="NCBI Taxonomy" id="34480"/>
    <lineage>
        <taxon>Eukaryota</taxon>
        <taxon>Fungi</taxon>
        <taxon>Fungi incertae sedis</taxon>
        <taxon>Zoopagomycota</taxon>
        <taxon>Entomophthoromycotina</taxon>
        <taxon>Basidiobolomycetes</taxon>
        <taxon>Basidiobolales</taxon>
        <taxon>Basidiobolaceae</taxon>
        <taxon>Basidiobolus</taxon>
    </lineage>
</organism>
<feature type="compositionally biased region" description="Polar residues" evidence="1">
    <location>
        <begin position="242"/>
        <end position="258"/>
    </location>
</feature>
<proteinExistence type="predicted"/>
<feature type="non-terminal residue" evidence="2">
    <location>
        <position position="376"/>
    </location>
</feature>
<feature type="compositionally biased region" description="Polar residues" evidence="1">
    <location>
        <begin position="82"/>
        <end position="112"/>
    </location>
</feature>
<accession>A0ABR2VK89</accession>
<name>A0ABR2VK89_9FUNG</name>
<feature type="compositionally biased region" description="Polar residues" evidence="1">
    <location>
        <begin position="7"/>
        <end position="16"/>
    </location>
</feature>
<feature type="compositionally biased region" description="Polar residues" evidence="1">
    <location>
        <begin position="30"/>
        <end position="72"/>
    </location>
</feature>
<comment type="caution">
    <text evidence="2">The sequence shown here is derived from an EMBL/GenBank/DDBJ whole genome shotgun (WGS) entry which is preliminary data.</text>
</comment>
<feature type="compositionally biased region" description="Low complexity" evidence="1">
    <location>
        <begin position="17"/>
        <end position="29"/>
    </location>
</feature>
<protein>
    <submittedName>
        <fullName evidence="2">Uncharacterized protein</fullName>
    </submittedName>
</protein>
<reference evidence="2 3" key="1">
    <citation type="submission" date="2023-04" db="EMBL/GenBank/DDBJ databases">
        <title>Genome of Basidiobolus ranarum AG-B5.</title>
        <authorList>
            <person name="Stajich J.E."/>
            <person name="Carter-House D."/>
            <person name="Gryganskyi A."/>
        </authorList>
    </citation>
    <scope>NUCLEOTIDE SEQUENCE [LARGE SCALE GENOMIC DNA]</scope>
    <source>
        <strain evidence="2 3">AG-B5</strain>
    </source>
</reference>
<evidence type="ECO:0000313" key="3">
    <source>
        <dbReference type="Proteomes" id="UP001479436"/>
    </source>
</evidence>
<evidence type="ECO:0000256" key="1">
    <source>
        <dbReference type="SAM" id="MobiDB-lite"/>
    </source>
</evidence>
<keyword evidence="3" id="KW-1185">Reference proteome</keyword>
<dbReference type="Proteomes" id="UP001479436">
    <property type="component" value="Unassembled WGS sequence"/>
</dbReference>
<dbReference type="EMBL" id="JASJQH010011881">
    <property type="protein sequence ID" value="KAK9663686.1"/>
    <property type="molecule type" value="Genomic_DNA"/>
</dbReference>
<evidence type="ECO:0000313" key="2">
    <source>
        <dbReference type="EMBL" id="KAK9663686.1"/>
    </source>
</evidence>
<feature type="region of interest" description="Disordered" evidence="1">
    <location>
        <begin position="1"/>
        <end position="127"/>
    </location>
</feature>
<gene>
    <name evidence="2" type="ORF">K7432_018085</name>
</gene>